<dbReference type="RefSeq" id="WP_146961566.1">
    <property type="nucleotide sequence ID" value="NZ_CP042467.1"/>
</dbReference>
<reference evidence="5 6" key="1">
    <citation type="submission" date="2019-08" db="EMBL/GenBank/DDBJ databases">
        <authorList>
            <person name="Liang Q."/>
        </authorList>
    </citation>
    <scope>NUCLEOTIDE SEQUENCE [LARGE SCALE GENOMIC DNA]</scope>
    <source>
        <strain evidence="5 6">V1718</strain>
    </source>
</reference>
<proteinExistence type="inferred from homology"/>
<dbReference type="InterPro" id="IPR036390">
    <property type="entry name" value="WH_DNA-bd_sf"/>
</dbReference>
<evidence type="ECO:0000256" key="4">
    <source>
        <dbReference type="PIRNR" id="PIRNR006707"/>
    </source>
</evidence>
<dbReference type="Proteomes" id="UP000321595">
    <property type="component" value="Chromosome"/>
</dbReference>
<organism evidence="5 6">
    <name type="scientific">Microvenator marinus</name>
    <dbReference type="NCBI Taxonomy" id="2600177"/>
    <lineage>
        <taxon>Bacteria</taxon>
        <taxon>Deltaproteobacteria</taxon>
        <taxon>Bradymonadales</taxon>
        <taxon>Microvenatoraceae</taxon>
        <taxon>Microvenator</taxon>
    </lineage>
</organism>
<dbReference type="OrthoDB" id="5514564at2"/>
<dbReference type="InterPro" id="IPR036388">
    <property type="entry name" value="WH-like_DNA-bd_sf"/>
</dbReference>
<keyword evidence="2 4" id="KW-0238">DNA-binding</keyword>
<dbReference type="PANTHER" id="PTHR38465:SF1">
    <property type="entry name" value="HTH-TYPE TRANSCRIPTIONAL REGULATOR MJ1563-RELATED"/>
    <property type="match status" value="1"/>
</dbReference>
<accession>A0A5B8XUI9</accession>
<evidence type="ECO:0000313" key="5">
    <source>
        <dbReference type="EMBL" id="QED28807.1"/>
    </source>
</evidence>
<keyword evidence="1 4" id="KW-0805">Transcription regulation</keyword>
<keyword evidence="6" id="KW-1185">Reference proteome</keyword>
<evidence type="ECO:0000256" key="1">
    <source>
        <dbReference type="ARBA" id="ARBA00023015"/>
    </source>
</evidence>
<dbReference type="EMBL" id="CP042467">
    <property type="protein sequence ID" value="QED28807.1"/>
    <property type="molecule type" value="Genomic_DNA"/>
</dbReference>
<comment type="similarity">
    <text evidence="4">Belongs to the GbsR family.</text>
</comment>
<dbReference type="PIRSF" id="PIRSF006707">
    <property type="entry name" value="MJ1563"/>
    <property type="match status" value="1"/>
</dbReference>
<dbReference type="Gene3D" id="1.10.10.10">
    <property type="entry name" value="Winged helix-like DNA-binding domain superfamily/Winged helix DNA-binding domain"/>
    <property type="match status" value="1"/>
</dbReference>
<dbReference type="AlphaFoldDB" id="A0A5B8XUI9"/>
<gene>
    <name evidence="5" type="ORF">FRD01_16490</name>
</gene>
<keyword evidence="3 4" id="KW-0804">Transcription</keyword>
<evidence type="ECO:0000313" key="6">
    <source>
        <dbReference type="Proteomes" id="UP000321595"/>
    </source>
</evidence>
<dbReference type="InterPro" id="IPR052362">
    <property type="entry name" value="HTH-GbsR_regulator"/>
</dbReference>
<dbReference type="GO" id="GO:0003677">
    <property type="term" value="F:DNA binding"/>
    <property type="evidence" value="ECO:0007669"/>
    <property type="project" value="UniProtKB-UniRule"/>
</dbReference>
<evidence type="ECO:0000256" key="3">
    <source>
        <dbReference type="ARBA" id="ARBA00023163"/>
    </source>
</evidence>
<name>A0A5B8XUI9_9DELT</name>
<protein>
    <recommendedName>
        <fullName evidence="4">HTH-type transcriptional regulator</fullName>
    </recommendedName>
</protein>
<sequence length="174" mass="20146">MILSEPEKNVVETIGEFIKFWGFSKHHGRIWALLYLSEEPLNASDIQSALEMSAGLVSMSIKDLLHWDVIVRVWVQGDRKDYFRANHDVWHMVTRVMREREYQMIASSARNLDDSLGELETSLEISKERLEFLKPRIEALIELSESFAAFLNVLLTQAEANIEELKRISAKLPE</sequence>
<dbReference type="PANTHER" id="PTHR38465">
    <property type="entry name" value="HTH-TYPE TRANSCRIPTIONAL REGULATOR MJ1563-RELATED"/>
    <property type="match status" value="1"/>
</dbReference>
<dbReference type="InterPro" id="IPR026282">
    <property type="entry name" value="MJ1563"/>
</dbReference>
<dbReference type="KEGG" id="bbae:FRD01_16490"/>
<dbReference type="SUPFAM" id="SSF46785">
    <property type="entry name" value="Winged helix' DNA-binding domain"/>
    <property type="match status" value="1"/>
</dbReference>
<evidence type="ECO:0000256" key="2">
    <source>
        <dbReference type="ARBA" id="ARBA00023125"/>
    </source>
</evidence>